<keyword evidence="1" id="KW-1133">Transmembrane helix</keyword>
<name>A0A562UMC2_9SPHN</name>
<feature type="transmembrane region" description="Helical" evidence="1">
    <location>
        <begin position="64"/>
        <end position="81"/>
    </location>
</feature>
<keyword evidence="1" id="KW-0812">Transmembrane</keyword>
<dbReference type="RefSeq" id="WP_245638291.1">
    <property type="nucleotide sequence ID" value="NZ_CP015963.1"/>
</dbReference>
<sequence>MSNLEQLMESFVSSGLAVDVVLCVLAIELVILCRNGWKFYDALVLLLPAAFILIAVRAAILDTHWIWIVAPLALAFPAHLADLRRRKKIERDPR</sequence>
<feature type="transmembrane region" description="Helical" evidence="1">
    <location>
        <begin position="12"/>
        <end position="32"/>
    </location>
</feature>
<dbReference type="AlphaFoldDB" id="A0A562UMC2"/>
<evidence type="ECO:0000313" key="2">
    <source>
        <dbReference type="EMBL" id="TWJ06762.1"/>
    </source>
</evidence>
<organism evidence="2 3">
    <name type="scientific">Altererythrobacter ishigakiensis</name>
    <dbReference type="NCBI Taxonomy" id="476157"/>
    <lineage>
        <taxon>Bacteria</taxon>
        <taxon>Pseudomonadati</taxon>
        <taxon>Pseudomonadota</taxon>
        <taxon>Alphaproteobacteria</taxon>
        <taxon>Sphingomonadales</taxon>
        <taxon>Erythrobacteraceae</taxon>
        <taxon>Altererythrobacter</taxon>
    </lineage>
</organism>
<dbReference type="Proteomes" id="UP000320547">
    <property type="component" value="Unassembled WGS sequence"/>
</dbReference>
<feature type="transmembrane region" description="Helical" evidence="1">
    <location>
        <begin position="39"/>
        <end position="58"/>
    </location>
</feature>
<evidence type="ECO:0000313" key="3">
    <source>
        <dbReference type="Proteomes" id="UP000320547"/>
    </source>
</evidence>
<protein>
    <submittedName>
        <fullName evidence="2">Uncharacterized protein</fullName>
    </submittedName>
</protein>
<evidence type="ECO:0000256" key="1">
    <source>
        <dbReference type="SAM" id="Phobius"/>
    </source>
</evidence>
<gene>
    <name evidence="2" type="ORF">JN10_2299</name>
</gene>
<dbReference type="EMBL" id="VLLK01000002">
    <property type="protein sequence ID" value="TWJ06762.1"/>
    <property type="molecule type" value="Genomic_DNA"/>
</dbReference>
<dbReference type="STRING" id="476157.GCA_001663155_00975"/>
<accession>A0A562UMC2</accession>
<proteinExistence type="predicted"/>
<comment type="caution">
    <text evidence="2">The sequence shown here is derived from an EMBL/GenBank/DDBJ whole genome shotgun (WGS) entry which is preliminary data.</text>
</comment>
<keyword evidence="3" id="KW-1185">Reference proteome</keyword>
<reference evidence="2 3" key="1">
    <citation type="submission" date="2019-07" db="EMBL/GenBank/DDBJ databases">
        <title>Genomic Encyclopedia of Archaeal and Bacterial Type Strains, Phase II (KMG-II): from individual species to whole genera.</title>
        <authorList>
            <person name="Goeker M."/>
        </authorList>
    </citation>
    <scope>NUCLEOTIDE SEQUENCE [LARGE SCALE GENOMIC DNA]</scope>
    <source>
        <strain evidence="2 3">ATCC BAA-2084</strain>
    </source>
</reference>
<keyword evidence="1" id="KW-0472">Membrane</keyword>